<evidence type="ECO:0000259" key="2">
    <source>
        <dbReference type="Pfam" id="PF00534"/>
    </source>
</evidence>
<dbReference type="PANTHER" id="PTHR46401:SF2">
    <property type="entry name" value="GLYCOSYLTRANSFERASE WBBK-RELATED"/>
    <property type="match status" value="1"/>
</dbReference>
<dbReference type="GO" id="GO:0016757">
    <property type="term" value="F:glycosyltransferase activity"/>
    <property type="evidence" value="ECO:0007669"/>
    <property type="project" value="InterPro"/>
</dbReference>
<dbReference type="PANTHER" id="PTHR46401">
    <property type="entry name" value="GLYCOSYLTRANSFERASE WBBK-RELATED"/>
    <property type="match status" value="1"/>
</dbReference>
<reference evidence="3 4" key="1">
    <citation type="journal article" date="2019" name="Genome Biol. Evol.">
        <title>Day and night: Metabolic profiles and evolutionary relationships of six axenic non-marine cyanobacteria.</title>
        <authorList>
            <person name="Will S.E."/>
            <person name="Henke P."/>
            <person name="Boedeker C."/>
            <person name="Huang S."/>
            <person name="Brinkmann H."/>
            <person name="Rohde M."/>
            <person name="Jarek M."/>
            <person name="Friedl T."/>
            <person name="Seufert S."/>
            <person name="Schumacher M."/>
            <person name="Overmann J."/>
            <person name="Neumann-Schaal M."/>
            <person name="Petersen J."/>
        </authorList>
    </citation>
    <scope>NUCLEOTIDE SEQUENCE [LARGE SCALE GENOMIC DNA]</scope>
    <source>
        <strain evidence="3 4">SAG 39.79</strain>
    </source>
</reference>
<dbReference type="GO" id="GO:0009103">
    <property type="term" value="P:lipopolysaccharide biosynthetic process"/>
    <property type="evidence" value="ECO:0007669"/>
    <property type="project" value="TreeGrafter"/>
</dbReference>
<keyword evidence="4" id="KW-1185">Reference proteome</keyword>
<proteinExistence type="predicted"/>
<comment type="caution">
    <text evidence="3">The sequence shown here is derived from an EMBL/GenBank/DDBJ whole genome shotgun (WGS) entry which is preliminary data.</text>
</comment>
<dbReference type="SUPFAM" id="SSF53756">
    <property type="entry name" value="UDP-Glycosyltransferase/glycogen phosphorylase"/>
    <property type="match status" value="1"/>
</dbReference>
<dbReference type="EMBL" id="RSCK01000012">
    <property type="protein sequence ID" value="RUT12627.1"/>
    <property type="molecule type" value="Genomic_DNA"/>
</dbReference>
<dbReference type="CDD" id="cd03801">
    <property type="entry name" value="GT4_PimA-like"/>
    <property type="match status" value="1"/>
</dbReference>
<evidence type="ECO:0000313" key="4">
    <source>
        <dbReference type="Proteomes" id="UP000282574"/>
    </source>
</evidence>
<sequence length="418" mass="47152">MSHPRISLIHPTSNPFARNAALALGEANLLQEAITTIAYNPKGVLSRYLNLLPQKISTRVALELGRRAWTAPVNVPMRSHPWQEAIRLALVKTKLSHLLNLGRQGPIDWVYTSLDRHVSQHHLQNLDAVYAYEDGAAIAFEVAKQRGILCLYDLPIPFYRMSRDLQAQEAERFPELAPALQAVKEPAWKIERKEREIQLADHVFVASSITQRSLLDVGVKPEKISVIPYGAPIDYFHPQTKTDKLFRALFVGRVGPRKGFHYLLQAWQELHLPDAELLAIGINEFPNNWLTQYQDIFRYIPSLPHAALNEYYSTASVFVFPSLVEGFGLVLLEAMACGIPVITTPNTAGPDILTDGVEGFIVPIRDVAALKEKLEWCYSHPEELAQMGKAARQKAEQLTWGLYRQQLASRVQELLCQN</sequence>
<evidence type="ECO:0000256" key="1">
    <source>
        <dbReference type="ARBA" id="ARBA00022679"/>
    </source>
</evidence>
<dbReference type="RefSeq" id="WP_015156722.1">
    <property type="nucleotide sequence ID" value="NZ_JAVKZF010000003.1"/>
</dbReference>
<feature type="domain" description="Glycosyl transferase family 1" evidence="2">
    <location>
        <begin position="240"/>
        <end position="393"/>
    </location>
</feature>
<evidence type="ECO:0000313" key="3">
    <source>
        <dbReference type="EMBL" id="RUT12627.1"/>
    </source>
</evidence>
<accession>A0AB37UN70</accession>
<dbReference type="AlphaFoldDB" id="A0AB37UN70"/>
<dbReference type="InterPro" id="IPR001296">
    <property type="entry name" value="Glyco_trans_1"/>
</dbReference>
<gene>
    <name evidence="3" type="ORF">DSM107010_20080</name>
</gene>
<dbReference type="Gene3D" id="3.40.50.2000">
    <property type="entry name" value="Glycogen Phosphorylase B"/>
    <property type="match status" value="2"/>
</dbReference>
<dbReference type="Pfam" id="PF00534">
    <property type="entry name" value="Glycos_transf_1"/>
    <property type="match status" value="1"/>
</dbReference>
<keyword evidence="1" id="KW-0808">Transferase</keyword>
<dbReference type="Proteomes" id="UP000282574">
    <property type="component" value="Unassembled WGS sequence"/>
</dbReference>
<organism evidence="3 4">
    <name type="scientific">Chroococcidiopsis cubana SAG 39.79</name>
    <dbReference type="NCBI Taxonomy" id="388085"/>
    <lineage>
        <taxon>Bacteria</taxon>
        <taxon>Bacillati</taxon>
        <taxon>Cyanobacteriota</taxon>
        <taxon>Cyanophyceae</taxon>
        <taxon>Chroococcidiopsidales</taxon>
        <taxon>Chroococcidiopsidaceae</taxon>
        <taxon>Chroococcidiopsis</taxon>
    </lineage>
</organism>
<name>A0AB37UN70_9CYAN</name>
<protein>
    <recommendedName>
        <fullName evidence="2">Glycosyl transferase family 1 domain-containing protein</fullName>
    </recommendedName>
</protein>